<dbReference type="InterPro" id="IPR002903">
    <property type="entry name" value="RsmH"/>
</dbReference>
<dbReference type="SUPFAM" id="SSF53335">
    <property type="entry name" value="S-adenosyl-L-methionine-dependent methyltransferases"/>
    <property type="match status" value="1"/>
</dbReference>
<evidence type="ECO:0000313" key="8">
    <source>
        <dbReference type="EMBL" id="SEK46848.1"/>
    </source>
</evidence>
<dbReference type="STRING" id="1396821.SAMN05444515_102101"/>
<keyword evidence="5 7" id="KW-0808">Transferase</keyword>
<evidence type="ECO:0000256" key="5">
    <source>
        <dbReference type="ARBA" id="ARBA00022679"/>
    </source>
</evidence>
<dbReference type="SUPFAM" id="SSF81799">
    <property type="entry name" value="Putative methyltransferase TM0872, insert domain"/>
    <property type="match status" value="1"/>
</dbReference>
<sequence>MKMVIPVRPLNPSSFNGGASAPDSHRPVLLEEALAGLAVREDGIYVDATFGRGGHSAAILECLGPAGRLIALDQDPQAQAVASQRLGAEPRFQFLRGSFANLSDLLEGCGVLGRVQGLLLDLGVSSPQLDDASRGFSFMKDGPLDMRMDPERGESAAQWLARAEEGDIVKVLRDLGEERFARRIARRLVQAREEAPVERTGHLAELISEAVPRHERHKHPATRSFQAIRLHVNRELESLDACLAQIPQVLAPGGRLAVISFHSLEDRRVKRFIRRQVEGEPVPRGLPVRDLPPGRTLRHVGKAQRSGEAELAVNPRARSAVLRVAERLS</sequence>
<dbReference type="Gene3D" id="3.40.50.150">
    <property type="entry name" value="Vaccinia Virus protein VP39"/>
    <property type="match status" value="1"/>
</dbReference>
<comment type="catalytic activity">
    <reaction evidence="7">
        <text>cytidine(1402) in 16S rRNA + S-adenosyl-L-methionine = N(4)-methylcytidine(1402) in 16S rRNA + S-adenosyl-L-homocysteine + H(+)</text>
        <dbReference type="Rhea" id="RHEA:42928"/>
        <dbReference type="Rhea" id="RHEA-COMP:10286"/>
        <dbReference type="Rhea" id="RHEA-COMP:10287"/>
        <dbReference type="ChEBI" id="CHEBI:15378"/>
        <dbReference type="ChEBI" id="CHEBI:57856"/>
        <dbReference type="ChEBI" id="CHEBI:59789"/>
        <dbReference type="ChEBI" id="CHEBI:74506"/>
        <dbReference type="ChEBI" id="CHEBI:82748"/>
        <dbReference type="EC" id="2.1.1.199"/>
    </reaction>
</comment>
<feature type="binding site" evidence="7">
    <location>
        <position position="99"/>
    </location>
    <ligand>
        <name>S-adenosyl-L-methionine</name>
        <dbReference type="ChEBI" id="CHEBI:59789"/>
    </ligand>
</feature>
<reference evidence="9" key="1">
    <citation type="submission" date="2016-10" db="EMBL/GenBank/DDBJ databases">
        <authorList>
            <person name="Varghese N."/>
            <person name="Submissions S."/>
        </authorList>
    </citation>
    <scope>NUCLEOTIDE SEQUENCE [LARGE SCALE GENOMIC DNA]</scope>
    <source>
        <strain evidence="9">DSM 241</strain>
    </source>
</reference>
<comment type="similarity">
    <text evidence="1 7">Belongs to the methyltransferase superfamily. RsmH family.</text>
</comment>
<comment type="function">
    <text evidence="7">Specifically methylates the N4 position of cytidine in position 1402 (C1402) of 16S rRNA.</text>
</comment>
<feature type="binding site" evidence="7">
    <location>
        <position position="128"/>
    </location>
    <ligand>
        <name>S-adenosyl-L-methionine</name>
        <dbReference type="ChEBI" id="CHEBI:59789"/>
    </ligand>
</feature>
<evidence type="ECO:0000256" key="3">
    <source>
        <dbReference type="ARBA" id="ARBA00022552"/>
    </source>
</evidence>
<evidence type="ECO:0000256" key="4">
    <source>
        <dbReference type="ARBA" id="ARBA00022603"/>
    </source>
</evidence>
<dbReference type="GO" id="GO:0005737">
    <property type="term" value="C:cytoplasm"/>
    <property type="evidence" value="ECO:0007669"/>
    <property type="project" value="UniProtKB-SubCell"/>
</dbReference>
<protein>
    <recommendedName>
        <fullName evidence="7">Ribosomal RNA small subunit methyltransferase H</fullName>
        <ecNumber evidence="7">2.1.1.199</ecNumber>
    </recommendedName>
    <alternativeName>
        <fullName evidence="7">16S rRNA m(4)C1402 methyltransferase</fullName>
    </alternativeName>
    <alternativeName>
        <fullName evidence="7">rRNA (cytosine-N(4)-)-methyltransferase RsmH</fullName>
    </alternativeName>
</protein>
<dbReference type="GO" id="GO:0070475">
    <property type="term" value="P:rRNA base methylation"/>
    <property type="evidence" value="ECO:0007669"/>
    <property type="project" value="UniProtKB-UniRule"/>
</dbReference>
<dbReference type="InterPro" id="IPR029063">
    <property type="entry name" value="SAM-dependent_MTases_sf"/>
</dbReference>
<keyword evidence="4 7" id="KW-0489">Methyltransferase</keyword>
<dbReference type="Proteomes" id="UP000199256">
    <property type="component" value="Unassembled WGS sequence"/>
</dbReference>
<dbReference type="Gene3D" id="1.10.150.170">
    <property type="entry name" value="Putative methyltransferase TM0872, insert domain"/>
    <property type="match status" value="1"/>
</dbReference>
<name>A0A1H7H9F5_9GAMM</name>
<feature type="binding site" evidence="7">
    <location>
        <position position="121"/>
    </location>
    <ligand>
        <name>S-adenosyl-L-methionine</name>
        <dbReference type="ChEBI" id="CHEBI:59789"/>
    </ligand>
</feature>
<evidence type="ECO:0000256" key="2">
    <source>
        <dbReference type="ARBA" id="ARBA00022490"/>
    </source>
</evidence>
<feature type="binding site" evidence="7">
    <location>
        <position position="73"/>
    </location>
    <ligand>
        <name>S-adenosyl-L-methionine</name>
        <dbReference type="ChEBI" id="CHEBI:59789"/>
    </ligand>
</feature>
<dbReference type="PANTHER" id="PTHR11265">
    <property type="entry name" value="S-ADENOSYL-METHYLTRANSFERASE MRAW"/>
    <property type="match status" value="1"/>
</dbReference>
<keyword evidence="3 7" id="KW-0698">rRNA processing</keyword>
<keyword evidence="2 7" id="KW-0963">Cytoplasm</keyword>
<dbReference type="HAMAP" id="MF_01007">
    <property type="entry name" value="16SrRNA_methyltr_H"/>
    <property type="match status" value="1"/>
</dbReference>
<comment type="subcellular location">
    <subcellularLocation>
        <location evidence="7">Cytoplasm</location>
    </subcellularLocation>
</comment>
<keyword evidence="9" id="KW-1185">Reference proteome</keyword>
<evidence type="ECO:0000256" key="1">
    <source>
        <dbReference type="ARBA" id="ARBA00010396"/>
    </source>
</evidence>
<dbReference type="EMBL" id="FOAA01000002">
    <property type="protein sequence ID" value="SEK46848.1"/>
    <property type="molecule type" value="Genomic_DNA"/>
</dbReference>
<dbReference type="EC" id="2.1.1.199" evidence="7"/>
<evidence type="ECO:0000256" key="6">
    <source>
        <dbReference type="ARBA" id="ARBA00022691"/>
    </source>
</evidence>
<dbReference type="InterPro" id="IPR023397">
    <property type="entry name" value="SAM-dep_MeTrfase_MraW_recog"/>
</dbReference>
<gene>
    <name evidence="7" type="primary">rsmH</name>
    <name evidence="8" type="ORF">SAMN05444515_102101</name>
</gene>
<proteinExistence type="inferred from homology"/>
<evidence type="ECO:0000256" key="7">
    <source>
        <dbReference type="HAMAP-Rule" id="MF_01007"/>
    </source>
</evidence>
<dbReference type="PIRSF" id="PIRSF004486">
    <property type="entry name" value="MraW"/>
    <property type="match status" value="1"/>
</dbReference>
<keyword evidence="6 7" id="KW-0949">S-adenosyl-L-methionine</keyword>
<accession>A0A1H7H9F5</accession>
<dbReference type="GO" id="GO:0071424">
    <property type="term" value="F:rRNA (cytosine-N4-)-methyltransferase activity"/>
    <property type="evidence" value="ECO:0007669"/>
    <property type="project" value="UniProtKB-UniRule"/>
</dbReference>
<feature type="binding site" evidence="7">
    <location>
        <begin position="53"/>
        <end position="55"/>
    </location>
    <ligand>
        <name>S-adenosyl-L-methionine</name>
        <dbReference type="ChEBI" id="CHEBI:59789"/>
    </ligand>
</feature>
<evidence type="ECO:0000313" key="9">
    <source>
        <dbReference type="Proteomes" id="UP000199256"/>
    </source>
</evidence>
<dbReference type="Pfam" id="PF01795">
    <property type="entry name" value="Methyltransf_5"/>
    <property type="match status" value="1"/>
</dbReference>
<dbReference type="PANTHER" id="PTHR11265:SF0">
    <property type="entry name" value="12S RRNA N4-METHYLCYTIDINE METHYLTRANSFERASE"/>
    <property type="match status" value="1"/>
</dbReference>
<dbReference type="FunFam" id="1.10.150.170:FF:000001">
    <property type="entry name" value="Ribosomal RNA small subunit methyltransferase H"/>
    <property type="match status" value="1"/>
</dbReference>
<dbReference type="AlphaFoldDB" id="A0A1H7H9F5"/>
<organism evidence="8 9">
    <name type="scientific">Ectothiorhodospira marina</name>
    <dbReference type="NCBI Taxonomy" id="1396821"/>
    <lineage>
        <taxon>Bacteria</taxon>
        <taxon>Pseudomonadati</taxon>
        <taxon>Pseudomonadota</taxon>
        <taxon>Gammaproteobacteria</taxon>
        <taxon>Chromatiales</taxon>
        <taxon>Ectothiorhodospiraceae</taxon>
        <taxon>Ectothiorhodospira</taxon>
    </lineage>
</organism>
<dbReference type="NCBIfam" id="TIGR00006">
    <property type="entry name" value="16S rRNA (cytosine(1402)-N(4))-methyltransferase RsmH"/>
    <property type="match status" value="1"/>
</dbReference>